<protein>
    <submittedName>
        <fullName evidence="2">Uncharacterized protein</fullName>
    </submittedName>
</protein>
<organism evidence="2 3">
    <name type="scientific">Miscanthus lutarioriparius</name>
    <dbReference type="NCBI Taxonomy" id="422564"/>
    <lineage>
        <taxon>Eukaryota</taxon>
        <taxon>Viridiplantae</taxon>
        <taxon>Streptophyta</taxon>
        <taxon>Embryophyta</taxon>
        <taxon>Tracheophyta</taxon>
        <taxon>Spermatophyta</taxon>
        <taxon>Magnoliopsida</taxon>
        <taxon>Liliopsida</taxon>
        <taxon>Poales</taxon>
        <taxon>Poaceae</taxon>
        <taxon>PACMAD clade</taxon>
        <taxon>Panicoideae</taxon>
        <taxon>Andropogonodae</taxon>
        <taxon>Andropogoneae</taxon>
        <taxon>Saccharinae</taxon>
        <taxon>Miscanthus</taxon>
    </lineage>
</organism>
<gene>
    <name evidence="2" type="ORF">NCGR_LOCUS7735</name>
</gene>
<proteinExistence type="predicted"/>
<name>A0A811MSR6_9POAL</name>
<sequence length="156" mass="17046">MAVLEEVQRAAAGAVATGGGDRAAEQRGGRTRPPGSPPEKISNMDDEERKQQLYQGGTSFLTPVITRPRFVPPPDLSARGAAMCRAYSAGTERSMESVHDIILSLEGTFMTVSVTNYTLIEVVFVVCRSWFLRRRQATGIMRNAATLETMRNVANI</sequence>
<feature type="region of interest" description="Disordered" evidence="1">
    <location>
        <begin position="11"/>
        <end position="48"/>
    </location>
</feature>
<dbReference type="EMBL" id="CAJGYO010000002">
    <property type="protein sequence ID" value="CAD6211860.1"/>
    <property type="molecule type" value="Genomic_DNA"/>
</dbReference>
<accession>A0A811MSR6</accession>
<keyword evidence="3" id="KW-1185">Reference proteome</keyword>
<evidence type="ECO:0000313" key="3">
    <source>
        <dbReference type="Proteomes" id="UP000604825"/>
    </source>
</evidence>
<comment type="caution">
    <text evidence="2">The sequence shown here is derived from an EMBL/GenBank/DDBJ whole genome shotgun (WGS) entry which is preliminary data.</text>
</comment>
<evidence type="ECO:0000256" key="1">
    <source>
        <dbReference type="SAM" id="MobiDB-lite"/>
    </source>
</evidence>
<reference evidence="2" key="1">
    <citation type="submission" date="2020-10" db="EMBL/GenBank/DDBJ databases">
        <authorList>
            <person name="Han B."/>
            <person name="Lu T."/>
            <person name="Zhao Q."/>
            <person name="Huang X."/>
            <person name="Zhao Y."/>
        </authorList>
    </citation>
    <scope>NUCLEOTIDE SEQUENCE</scope>
</reference>
<dbReference type="Proteomes" id="UP000604825">
    <property type="component" value="Unassembled WGS sequence"/>
</dbReference>
<evidence type="ECO:0000313" key="2">
    <source>
        <dbReference type="EMBL" id="CAD6211860.1"/>
    </source>
</evidence>
<dbReference type="AlphaFoldDB" id="A0A811MSR6"/>